<feature type="compositionally biased region" description="Low complexity" evidence="1">
    <location>
        <begin position="25"/>
        <end position="43"/>
    </location>
</feature>
<feature type="region of interest" description="Disordered" evidence="1">
    <location>
        <begin position="1"/>
        <end position="43"/>
    </location>
</feature>
<protein>
    <submittedName>
        <fullName evidence="2">Uncharacterized protein</fullName>
    </submittedName>
</protein>
<sequence>MDAANATDSSSLAEDSPDTARGSEESSPAVSTSSFSSASRSTSGDTCAFYGQKIGESCRQLRTCYDCLNAKVGLEPNGCVISPTGLCQSMNSYVTSMDYRNTGLSSSVAGYNTTWDVSIGSFNMFPSSNATYCKALGDACVQCYAVANNASRADDLLTSTTSTASVQVASRRSHCTVVALSALRETTCASQWRAMQEELIEQEKEKPPELPALAASTLDIERVSPA</sequence>
<dbReference type="AlphaFoldDB" id="K3X0S3"/>
<reference evidence="2" key="3">
    <citation type="submission" date="2015-02" db="UniProtKB">
        <authorList>
            <consortium name="EnsemblProtists"/>
        </authorList>
    </citation>
    <scope>IDENTIFICATION</scope>
    <source>
        <strain evidence="2">DAOM BR144</strain>
    </source>
</reference>
<reference evidence="3" key="2">
    <citation type="submission" date="2010-04" db="EMBL/GenBank/DDBJ databases">
        <authorList>
            <person name="Buell R."/>
            <person name="Hamilton J."/>
            <person name="Hostetler J."/>
        </authorList>
    </citation>
    <scope>NUCLEOTIDE SEQUENCE [LARGE SCALE GENOMIC DNA]</scope>
    <source>
        <strain evidence="3">DAOM:BR144</strain>
    </source>
</reference>
<organism evidence="2 3">
    <name type="scientific">Globisporangium ultimum (strain ATCC 200006 / CBS 805.95 / DAOM BR144)</name>
    <name type="common">Pythium ultimum</name>
    <dbReference type="NCBI Taxonomy" id="431595"/>
    <lineage>
        <taxon>Eukaryota</taxon>
        <taxon>Sar</taxon>
        <taxon>Stramenopiles</taxon>
        <taxon>Oomycota</taxon>
        <taxon>Peronosporomycetes</taxon>
        <taxon>Pythiales</taxon>
        <taxon>Pythiaceae</taxon>
        <taxon>Globisporangium</taxon>
    </lineage>
</organism>
<dbReference type="STRING" id="431595.K3X0S3"/>
<dbReference type="InParanoid" id="K3X0S3"/>
<dbReference type="VEuPathDB" id="FungiDB:PYU1_G010799"/>
<reference evidence="3" key="1">
    <citation type="journal article" date="2010" name="Genome Biol.">
        <title>Genome sequence of the necrotrophic plant pathogen Pythium ultimum reveals original pathogenicity mechanisms and effector repertoire.</title>
        <authorList>
            <person name="Levesque C.A."/>
            <person name="Brouwer H."/>
            <person name="Cano L."/>
            <person name="Hamilton J.P."/>
            <person name="Holt C."/>
            <person name="Huitema E."/>
            <person name="Raffaele S."/>
            <person name="Robideau G.P."/>
            <person name="Thines M."/>
            <person name="Win J."/>
            <person name="Zerillo M.M."/>
            <person name="Beakes G.W."/>
            <person name="Boore J.L."/>
            <person name="Busam D."/>
            <person name="Dumas B."/>
            <person name="Ferriera S."/>
            <person name="Fuerstenberg S.I."/>
            <person name="Gachon C.M."/>
            <person name="Gaulin E."/>
            <person name="Govers F."/>
            <person name="Grenville-Briggs L."/>
            <person name="Horner N."/>
            <person name="Hostetler J."/>
            <person name="Jiang R.H."/>
            <person name="Johnson J."/>
            <person name="Krajaejun T."/>
            <person name="Lin H."/>
            <person name="Meijer H.J."/>
            <person name="Moore B."/>
            <person name="Morris P."/>
            <person name="Phuntmart V."/>
            <person name="Puiu D."/>
            <person name="Shetty J."/>
            <person name="Stajich J.E."/>
            <person name="Tripathy S."/>
            <person name="Wawra S."/>
            <person name="van West P."/>
            <person name="Whitty B.R."/>
            <person name="Coutinho P.M."/>
            <person name="Henrissat B."/>
            <person name="Martin F."/>
            <person name="Thomas P.D."/>
            <person name="Tyler B.M."/>
            <person name="De Vries R.P."/>
            <person name="Kamoun S."/>
            <person name="Yandell M."/>
            <person name="Tisserat N."/>
            <person name="Buell C.R."/>
        </authorList>
    </citation>
    <scope>NUCLEOTIDE SEQUENCE</scope>
    <source>
        <strain evidence="3">DAOM:BR144</strain>
    </source>
</reference>
<proteinExistence type="predicted"/>
<evidence type="ECO:0000256" key="1">
    <source>
        <dbReference type="SAM" id="MobiDB-lite"/>
    </source>
</evidence>
<feature type="compositionally biased region" description="Polar residues" evidence="1">
    <location>
        <begin position="1"/>
        <end position="13"/>
    </location>
</feature>
<accession>K3X0S3</accession>
<dbReference type="Proteomes" id="UP000019132">
    <property type="component" value="Unassembled WGS sequence"/>
</dbReference>
<dbReference type="EMBL" id="GL376592">
    <property type="status" value="NOT_ANNOTATED_CDS"/>
    <property type="molecule type" value="Genomic_DNA"/>
</dbReference>
<keyword evidence="3" id="KW-1185">Reference proteome</keyword>
<dbReference type="HOGENOM" id="CLU_1226945_0_0_1"/>
<evidence type="ECO:0000313" key="3">
    <source>
        <dbReference type="Proteomes" id="UP000019132"/>
    </source>
</evidence>
<feature type="region of interest" description="Disordered" evidence="1">
    <location>
        <begin position="202"/>
        <end position="226"/>
    </location>
</feature>
<name>K3X0S3_GLOUD</name>
<evidence type="ECO:0000313" key="2">
    <source>
        <dbReference type="EnsemblProtists" id="PYU1_T010822"/>
    </source>
</evidence>
<dbReference type="EnsemblProtists" id="PYU1_T010822">
    <property type="protein sequence ID" value="PYU1_T010822"/>
    <property type="gene ID" value="PYU1_G010799"/>
</dbReference>